<organism evidence="2 3">
    <name type="scientific">Novosphingobium aquae</name>
    <dbReference type="NCBI Taxonomy" id="3133435"/>
    <lineage>
        <taxon>Bacteria</taxon>
        <taxon>Pseudomonadati</taxon>
        <taxon>Pseudomonadota</taxon>
        <taxon>Alphaproteobacteria</taxon>
        <taxon>Sphingomonadales</taxon>
        <taxon>Sphingomonadaceae</taxon>
        <taxon>Novosphingobium</taxon>
    </lineage>
</organism>
<feature type="signal peptide" evidence="1">
    <location>
        <begin position="1"/>
        <end position="22"/>
    </location>
</feature>
<name>A0ABU8SFE7_9SPHN</name>
<dbReference type="Proteomes" id="UP001379235">
    <property type="component" value="Unassembled WGS sequence"/>
</dbReference>
<feature type="chain" id="PRO_5046081121" evidence="1">
    <location>
        <begin position="23"/>
        <end position="137"/>
    </location>
</feature>
<reference evidence="2 3" key="1">
    <citation type="submission" date="2024-03" db="EMBL/GenBank/DDBJ databases">
        <authorList>
            <person name="Jo J.-H."/>
        </authorList>
    </citation>
    <scope>NUCLEOTIDE SEQUENCE [LARGE SCALE GENOMIC DNA]</scope>
    <source>
        <strain evidence="2 3">AS3R-12</strain>
    </source>
</reference>
<proteinExistence type="predicted"/>
<sequence>MSTMNRILLGSALLFSALPAAAQTPAASPRLNLAQETSLRCSAAFGLIAYDQKRGAPGANVFPPLGERGREFFVHTTARLMDETGATREAVQALLKVRVDELQKGAIASVNPSEFVGRTVRACLPLLDAEVPATAKR</sequence>
<dbReference type="EMBL" id="JBBHJY010000012">
    <property type="protein sequence ID" value="MEJ6011963.1"/>
    <property type="molecule type" value="Genomic_DNA"/>
</dbReference>
<evidence type="ECO:0000256" key="1">
    <source>
        <dbReference type="SAM" id="SignalP"/>
    </source>
</evidence>
<dbReference type="RefSeq" id="WP_339969702.1">
    <property type="nucleotide sequence ID" value="NZ_JBBHJY010000012.1"/>
</dbReference>
<gene>
    <name evidence="2" type="ORF">WG900_18830</name>
</gene>
<protein>
    <submittedName>
        <fullName evidence="2">Uncharacterized protein</fullName>
    </submittedName>
</protein>
<keyword evidence="3" id="KW-1185">Reference proteome</keyword>
<evidence type="ECO:0000313" key="3">
    <source>
        <dbReference type="Proteomes" id="UP001379235"/>
    </source>
</evidence>
<accession>A0ABU8SFE7</accession>
<keyword evidence="1" id="KW-0732">Signal</keyword>
<comment type="caution">
    <text evidence="2">The sequence shown here is derived from an EMBL/GenBank/DDBJ whole genome shotgun (WGS) entry which is preliminary data.</text>
</comment>
<evidence type="ECO:0000313" key="2">
    <source>
        <dbReference type="EMBL" id="MEJ6011963.1"/>
    </source>
</evidence>